<keyword evidence="5" id="KW-0418">Kinase</keyword>
<evidence type="ECO:0000256" key="2">
    <source>
        <dbReference type="ARBA" id="ARBA00022527"/>
    </source>
</evidence>
<accession>A0A0F7ZHW1</accession>
<comment type="similarity">
    <text evidence="7">Belongs to the protein kinase superfamily. CMGC Ser/Thr protein kinase family. Lammer subfamily.</text>
</comment>
<feature type="region of interest" description="Disordered" evidence="12">
    <location>
        <begin position="111"/>
        <end position="145"/>
    </location>
</feature>
<dbReference type="AlphaFoldDB" id="A0A0F7ZHW1"/>
<protein>
    <recommendedName>
        <fullName evidence="1">dual-specificity kinase</fullName>
        <ecNumber evidence="1">2.7.12.1</ecNumber>
    </recommendedName>
</protein>
<dbReference type="Gene3D" id="3.30.200.20">
    <property type="entry name" value="Phosphorylase Kinase, domain 1"/>
    <property type="match status" value="1"/>
</dbReference>
<dbReference type="Gene3D" id="1.10.510.10">
    <property type="entry name" value="Transferase(Phosphotransferase) domain 1"/>
    <property type="match status" value="1"/>
</dbReference>
<name>A0A0F7ZHW1_9HYPO</name>
<keyword evidence="2" id="KW-0723">Serine/threonine-protein kinase</keyword>
<dbReference type="InterPro" id="IPR011009">
    <property type="entry name" value="Kinase-like_dom_sf"/>
</dbReference>
<feature type="region of interest" description="Disordered" evidence="12">
    <location>
        <begin position="1"/>
        <end position="20"/>
    </location>
</feature>
<dbReference type="EMBL" id="KQ031055">
    <property type="protein sequence ID" value="KJZ68050.1"/>
    <property type="molecule type" value="Genomic_DNA"/>
</dbReference>
<evidence type="ECO:0000256" key="3">
    <source>
        <dbReference type="ARBA" id="ARBA00022679"/>
    </source>
</evidence>
<keyword evidence="6 11" id="KW-0067">ATP-binding</keyword>
<evidence type="ECO:0000256" key="6">
    <source>
        <dbReference type="ARBA" id="ARBA00022840"/>
    </source>
</evidence>
<proteinExistence type="inferred from homology"/>
<feature type="binding site" evidence="11">
    <location>
        <position position="237"/>
    </location>
    <ligand>
        <name>ATP</name>
        <dbReference type="ChEBI" id="CHEBI:30616"/>
    </ligand>
</feature>
<dbReference type="InterPro" id="IPR017441">
    <property type="entry name" value="Protein_kinase_ATP_BS"/>
</dbReference>
<dbReference type="CDD" id="cd14134">
    <property type="entry name" value="PKc_CLK"/>
    <property type="match status" value="1"/>
</dbReference>
<dbReference type="Pfam" id="PF00069">
    <property type="entry name" value="Pkinase"/>
    <property type="match status" value="1"/>
</dbReference>
<dbReference type="PROSITE" id="PS00108">
    <property type="entry name" value="PROTEIN_KINASE_ST"/>
    <property type="match status" value="1"/>
</dbReference>
<sequence length="568" mass="65263">MSDQLSRKRRRSQEPDWHSFYRNGLPKEIIVIDDTPEPESNKASRNIANAAAAYGDLTTQHPTKRRRRDDIADATPRHAGYHVQYLGSHHETPLQTPSVSTFSSEVPNSVLHTTAPTSHSSISQYEEIQAPLKRKRTRQQVANEAKRRDIDGLGDPFFTYKPSPFPPKKAADVPVRVVHDRLRDKSLKVDDDDGHYIVEQDAELTDKYQITRLLGQGTFGKVVQARDRKQNKPVAIKIIRSVQKYRDASRIELRVLATLKANDEENRNRCIHLRDCFDYRGHICIVMDLLGQSVFDFLKGNGFVPFPNSQIQSFARQLFTSVAFLHDLNLIHTDLKPENILLYDNAYQTFTYNRKIPSSSTTINRHATQRRVLLDTEIRLIDFGSATFQDEYHSSVVSTRHYRAPEIILGLGWSYPCDIWSIGCILVEFFTGDALFQTHDNLEHLAMMEAVVGRRIDTHLVQQVNKSMRNGGNPASKYFKRLKLDYPAPETTRGSRRFVKAMKNLRDVIPSNTTFFKNFLDLLTKIFVYDPAQRITAKEALNHPWFKEMAVPDDGTEAAKIWLERRRA</sequence>
<evidence type="ECO:0000256" key="10">
    <source>
        <dbReference type="ARBA" id="ARBA00051680"/>
    </source>
</evidence>
<dbReference type="FunFam" id="1.10.510.10:FF:000612">
    <property type="entry name" value="Serine/threonine-protein kinase AFC2"/>
    <property type="match status" value="1"/>
</dbReference>
<comment type="catalytic activity">
    <reaction evidence="10">
        <text>L-tyrosyl-[protein] + ATP = O-phospho-L-tyrosyl-[protein] + ADP + H(+)</text>
        <dbReference type="Rhea" id="RHEA:10596"/>
        <dbReference type="Rhea" id="RHEA-COMP:10136"/>
        <dbReference type="Rhea" id="RHEA-COMP:20101"/>
        <dbReference type="ChEBI" id="CHEBI:15378"/>
        <dbReference type="ChEBI" id="CHEBI:30616"/>
        <dbReference type="ChEBI" id="CHEBI:46858"/>
        <dbReference type="ChEBI" id="CHEBI:61978"/>
        <dbReference type="ChEBI" id="CHEBI:456216"/>
        <dbReference type="EC" id="2.7.12.1"/>
    </reaction>
</comment>
<feature type="compositionally biased region" description="Polar residues" evidence="12">
    <location>
        <begin position="111"/>
        <end position="126"/>
    </location>
</feature>
<dbReference type="PROSITE" id="PS00107">
    <property type="entry name" value="PROTEIN_KINASE_ATP"/>
    <property type="match status" value="1"/>
</dbReference>
<dbReference type="InterPro" id="IPR051175">
    <property type="entry name" value="CLK_kinases"/>
</dbReference>
<reference evidence="14 15" key="1">
    <citation type="journal article" date="2014" name="Genome Biol. Evol.">
        <title>Comparative genomics and transcriptomics analyses reveal divergent lifestyle features of nematode endoparasitic fungus Hirsutella minnesotensis.</title>
        <authorList>
            <person name="Lai Y."/>
            <person name="Liu K."/>
            <person name="Zhang X."/>
            <person name="Zhang X."/>
            <person name="Li K."/>
            <person name="Wang N."/>
            <person name="Shu C."/>
            <person name="Wu Y."/>
            <person name="Wang C."/>
            <person name="Bushley K.E."/>
            <person name="Xiang M."/>
            <person name="Liu X."/>
        </authorList>
    </citation>
    <scope>NUCLEOTIDE SEQUENCE [LARGE SCALE GENOMIC DNA]</scope>
    <source>
        <strain evidence="14 15">3608</strain>
    </source>
</reference>
<dbReference type="InterPro" id="IPR008271">
    <property type="entry name" value="Ser/Thr_kinase_AS"/>
</dbReference>
<dbReference type="OrthoDB" id="283111at2759"/>
<gene>
    <name evidence="14" type="ORF">HIM_12559</name>
</gene>
<dbReference type="PANTHER" id="PTHR45646:SF11">
    <property type="entry name" value="SERINE_THREONINE-PROTEIN KINASE DOA"/>
    <property type="match status" value="1"/>
</dbReference>
<keyword evidence="4 11" id="KW-0547">Nucleotide-binding</keyword>
<evidence type="ECO:0000256" key="8">
    <source>
        <dbReference type="ARBA" id="ARBA00049003"/>
    </source>
</evidence>
<evidence type="ECO:0000313" key="14">
    <source>
        <dbReference type="EMBL" id="KJZ68050.1"/>
    </source>
</evidence>
<keyword evidence="15" id="KW-1185">Reference proteome</keyword>
<feature type="domain" description="Protein kinase" evidence="13">
    <location>
        <begin position="208"/>
        <end position="546"/>
    </location>
</feature>
<dbReference type="SUPFAM" id="SSF56112">
    <property type="entry name" value="Protein kinase-like (PK-like)"/>
    <property type="match status" value="1"/>
</dbReference>
<evidence type="ECO:0000256" key="9">
    <source>
        <dbReference type="ARBA" id="ARBA00049308"/>
    </source>
</evidence>
<dbReference type="GO" id="GO:0004712">
    <property type="term" value="F:protein serine/threonine/tyrosine kinase activity"/>
    <property type="evidence" value="ECO:0007669"/>
    <property type="project" value="UniProtKB-EC"/>
</dbReference>
<dbReference type="EC" id="2.7.12.1" evidence="1"/>
<comment type="catalytic activity">
    <reaction evidence="8">
        <text>L-seryl-[protein] + ATP = O-phospho-L-seryl-[protein] + ADP + H(+)</text>
        <dbReference type="Rhea" id="RHEA:17989"/>
        <dbReference type="Rhea" id="RHEA-COMP:9863"/>
        <dbReference type="Rhea" id="RHEA-COMP:11604"/>
        <dbReference type="ChEBI" id="CHEBI:15378"/>
        <dbReference type="ChEBI" id="CHEBI:29999"/>
        <dbReference type="ChEBI" id="CHEBI:30616"/>
        <dbReference type="ChEBI" id="CHEBI:83421"/>
        <dbReference type="ChEBI" id="CHEBI:456216"/>
        <dbReference type="EC" id="2.7.12.1"/>
    </reaction>
</comment>
<dbReference type="InterPro" id="IPR000719">
    <property type="entry name" value="Prot_kinase_dom"/>
</dbReference>
<dbReference type="PANTHER" id="PTHR45646">
    <property type="entry name" value="SERINE/THREONINE-PROTEIN KINASE DOA-RELATED"/>
    <property type="match status" value="1"/>
</dbReference>
<dbReference type="Proteomes" id="UP000054481">
    <property type="component" value="Unassembled WGS sequence"/>
</dbReference>
<organism evidence="14 15">
    <name type="scientific">Hirsutella minnesotensis 3608</name>
    <dbReference type="NCBI Taxonomy" id="1043627"/>
    <lineage>
        <taxon>Eukaryota</taxon>
        <taxon>Fungi</taxon>
        <taxon>Dikarya</taxon>
        <taxon>Ascomycota</taxon>
        <taxon>Pezizomycotina</taxon>
        <taxon>Sordariomycetes</taxon>
        <taxon>Hypocreomycetidae</taxon>
        <taxon>Hypocreales</taxon>
        <taxon>Ophiocordycipitaceae</taxon>
        <taxon>Hirsutella</taxon>
    </lineage>
</organism>
<evidence type="ECO:0000256" key="5">
    <source>
        <dbReference type="ARBA" id="ARBA00022777"/>
    </source>
</evidence>
<feature type="region of interest" description="Disordered" evidence="12">
    <location>
        <begin position="51"/>
        <end position="74"/>
    </location>
</feature>
<dbReference type="SMART" id="SM00220">
    <property type="entry name" value="S_TKc"/>
    <property type="match status" value="1"/>
</dbReference>
<dbReference type="PROSITE" id="PS50011">
    <property type="entry name" value="PROTEIN_KINASE_DOM"/>
    <property type="match status" value="1"/>
</dbReference>
<evidence type="ECO:0000259" key="13">
    <source>
        <dbReference type="PROSITE" id="PS50011"/>
    </source>
</evidence>
<evidence type="ECO:0000256" key="12">
    <source>
        <dbReference type="SAM" id="MobiDB-lite"/>
    </source>
</evidence>
<keyword evidence="3" id="KW-0808">Transferase</keyword>
<evidence type="ECO:0000313" key="15">
    <source>
        <dbReference type="Proteomes" id="UP000054481"/>
    </source>
</evidence>
<dbReference type="GO" id="GO:0004674">
    <property type="term" value="F:protein serine/threonine kinase activity"/>
    <property type="evidence" value="ECO:0007669"/>
    <property type="project" value="UniProtKB-KW"/>
</dbReference>
<evidence type="ECO:0000256" key="7">
    <source>
        <dbReference type="ARBA" id="ARBA00037966"/>
    </source>
</evidence>
<comment type="catalytic activity">
    <reaction evidence="9">
        <text>L-threonyl-[protein] + ATP = O-phospho-L-threonyl-[protein] + ADP + H(+)</text>
        <dbReference type="Rhea" id="RHEA:46608"/>
        <dbReference type="Rhea" id="RHEA-COMP:11060"/>
        <dbReference type="Rhea" id="RHEA-COMP:11605"/>
        <dbReference type="ChEBI" id="CHEBI:15378"/>
        <dbReference type="ChEBI" id="CHEBI:30013"/>
        <dbReference type="ChEBI" id="CHEBI:30616"/>
        <dbReference type="ChEBI" id="CHEBI:61977"/>
        <dbReference type="ChEBI" id="CHEBI:456216"/>
        <dbReference type="EC" id="2.7.12.1"/>
    </reaction>
</comment>
<dbReference type="GO" id="GO:0043484">
    <property type="term" value="P:regulation of RNA splicing"/>
    <property type="evidence" value="ECO:0007669"/>
    <property type="project" value="TreeGrafter"/>
</dbReference>
<evidence type="ECO:0000256" key="4">
    <source>
        <dbReference type="ARBA" id="ARBA00022741"/>
    </source>
</evidence>
<evidence type="ECO:0000256" key="11">
    <source>
        <dbReference type="PROSITE-ProRule" id="PRU10141"/>
    </source>
</evidence>
<dbReference type="GO" id="GO:0005524">
    <property type="term" value="F:ATP binding"/>
    <property type="evidence" value="ECO:0007669"/>
    <property type="project" value="UniProtKB-UniRule"/>
</dbReference>
<evidence type="ECO:0000256" key="1">
    <source>
        <dbReference type="ARBA" id="ARBA00013203"/>
    </source>
</evidence>
<dbReference type="GO" id="GO:0005634">
    <property type="term" value="C:nucleus"/>
    <property type="evidence" value="ECO:0007669"/>
    <property type="project" value="TreeGrafter"/>
</dbReference>